<dbReference type="GO" id="GO:0001508">
    <property type="term" value="P:action potential"/>
    <property type="evidence" value="ECO:0007669"/>
    <property type="project" value="TreeGrafter"/>
</dbReference>
<organism evidence="10 11">
    <name type="scientific">Streptomyces seoulensis</name>
    <dbReference type="NCBI Taxonomy" id="73044"/>
    <lineage>
        <taxon>Bacteria</taxon>
        <taxon>Bacillati</taxon>
        <taxon>Actinomycetota</taxon>
        <taxon>Actinomycetes</taxon>
        <taxon>Kitasatosporales</taxon>
        <taxon>Streptomycetaceae</taxon>
        <taxon>Streptomyces</taxon>
    </lineage>
</organism>
<name>A0A4P6TSD1_STRSO</name>
<keyword evidence="6 8" id="KW-0472">Membrane</keyword>
<evidence type="ECO:0000256" key="8">
    <source>
        <dbReference type="SAM" id="Phobius"/>
    </source>
</evidence>
<evidence type="ECO:0000259" key="9">
    <source>
        <dbReference type="Pfam" id="PF07885"/>
    </source>
</evidence>
<dbReference type="PANTHER" id="PTHR11537:SF254">
    <property type="entry name" value="POTASSIUM VOLTAGE-GATED CHANNEL PROTEIN SHAB"/>
    <property type="match status" value="1"/>
</dbReference>
<evidence type="ECO:0000256" key="5">
    <source>
        <dbReference type="ARBA" id="ARBA00023065"/>
    </source>
</evidence>
<evidence type="ECO:0000256" key="1">
    <source>
        <dbReference type="ARBA" id="ARBA00004141"/>
    </source>
</evidence>
<feature type="transmembrane region" description="Helical" evidence="8">
    <location>
        <begin position="140"/>
        <end position="164"/>
    </location>
</feature>
<keyword evidence="11" id="KW-1185">Reference proteome</keyword>
<dbReference type="AlphaFoldDB" id="A0A4P6TSD1"/>
<dbReference type="OrthoDB" id="9799090at2"/>
<dbReference type="InterPro" id="IPR027359">
    <property type="entry name" value="Volt_channel_dom_sf"/>
</dbReference>
<feature type="domain" description="Potassium channel" evidence="9">
    <location>
        <begin position="157"/>
        <end position="231"/>
    </location>
</feature>
<dbReference type="Gene3D" id="1.10.287.70">
    <property type="match status" value="1"/>
</dbReference>
<feature type="transmembrane region" description="Helical" evidence="8">
    <location>
        <begin position="45"/>
        <end position="65"/>
    </location>
</feature>
<evidence type="ECO:0000313" key="11">
    <source>
        <dbReference type="Proteomes" id="UP000292547"/>
    </source>
</evidence>
<reference evidence="10 11" key="1">
    <citation type="submission" date="2018-08" db="EMBL/GenBank/DDBJ databases">
        <title>The complete genome sequence of Streptomyces seoulensis, a pioneer strain for nickel superoxide dismutase discovery.</title>
        <authorList>
            <person name="Shin J."/>
            <person name="Lee J.-S."/>
            <person name="Lee E.-J."/>
            <person name="Youn H.-D."/>
        </authorList>
    </citation>
    <scope>NUCLEOTIDE SEQUENCE [LARGE SCALE GENOMIC DNA]</scope>
    <source>
        <strain evidence="10 11">KCTC 9819</strain>
    </source>
</reference>
<dbReference type="GO" id="GO:0008076">
    <property type="term" value="C:voltage-gated potassium channel complex"/>
    <property type="evidence" value="ECO:0007669"/>
    <property type="project" value="InterPro"/>
</dbReference>
<dbReference type="SUPFAM" id="SSF81324">
    <property type="entry name" value="Voltage-gated potassium channels"/>
    <property type="match status" value="1"/>
</dbReference>
<keyword evidence="5" id="KW-0406">Ion transport</keyword>
<dbReference type="InterPro" id="IPR013099">
    <property type="entry name" value="K_chnl_dom"/>
</dbReference>
<dbReference type="InterPro" id="IPR028325">
    <property type="entry name" value="VG_K_chnl"/>
</dbReference>
<keyword evidence="3 8" id="KW-0812">Transmembrane</keyword>
<keyword evidence="7 10" id="KW-0407">Ion channel</keyword>
<evidence type="ECO:0000313" key="10">
    <source>
        <dbReference type="EMBL" id="QBJ89647.1"/>
    </source>
</evidence>
<evidence type="ECO:0000256" key="6">
    <source>
        <dbReference type="ARBA" id="ARBA00023136"/>
    </source>
</evidence>
<dbReference type="PRINTS" id="PR00169">
    <property type="entry name" value="KCHANNEL"/>
</dbReference>
<feature type="transmembrane region" description="Helical" evidence="8">
    <location>
        <begin position="71"/>
        <end position="89"/>
    </location>
</feature>
<dbReference type="Proteomes" id="UP000292547">
    <property type="component" value="Chromosome"/>
</dbReference>
<keyword evidence="4 8" id="KW-1133">Transmembrane helix</keyword>
<protein>
    <submittedName>
        <fullName evidence="10">Two pore domain potassium channel family protein</fullName>
    </submittedName>
</protein>
<dbReference type="Gene3D" id="1.20.120.350">
    <property type="entry name" value="Voltage-gated potassium channels. Chain C"/>
    <property type="match status" value="1"/>
</dbReference>
<dbReference type="STRING" id="73044.GCA_000725795_01333"/>
<evidence type="ECO:0000256" key="3">
    <source>
        <dbReference type="ARBA" id="ARBA00022692"/>
    </source>
</evidence>
<dbReference type="KEGG" id="sseo:D0Z67_04535"/>
<evidence type="ECO:0000256" key="2">
    <source>
        <dbReference type="ARBA" id="ARBA00022448"/>
    </source>
</evidence>
<comment type="subcellular location">
    <subcellularLocation>
        <location evidence="1">Membrane</location>
        <topology evidence="1">Multi-pass membrane protein</topology>
    </subcellularLocation>
</comment>
<dbReference type="Pfam" id="PF07885">
    <property type="entry name" value="Ion_trans_2"/>
    <property type="match status" value="1"/>
</dbReference>
<evidence type="ECO:0000256" key="7">
    <source>
        <dbReference type="ARBA" id="ARBA00023303"/>
    </source>
</evidence>
<dbReference type="PANTHER" id="PTHR11537">
    <property type="entry name" value="VOLTAGE-GATED POTASSIUM CHANNEL"/>
    <property type="match status" value="1"/>
</dbReference>
<accession>A0A4P6TSD1</accession>
<feature type="transmembrane region" description="Helical" evidence="8">
    <location>
        <begin position="176"/>
        <end position="194"/>
    </location>
</feature>
<evidence type="ECO:0000256" key="4">
    <source>
        <dbReference type="ARBA" id="ARBA00022989"/>
    </source>
</evidence>
<dbReference type="GO" id="GO:0005249">
    <property type="term" value="F:voltage-gated potassium channel activity"/>
    <property type="evidence" value="ECO:0007669"/>
    <property type="project" value="InterPro"/>
</dbReference>
<proteinExistence type="predicted"/>
<feature type="transmembrane region" description="Helical" evidence="8">
    <location>
        <begin position="206"/>
        <end position="231"/>
    </location>
</feature>
<keyword evidence="2" id="KW-0813">Transport</keyword>
<sequence>MQGSIWLRPFAACRRGRAKTPGGEAGPVHHDRTKTRWERRAEMPLTVASLTFLGSYAALVLAPSLGTAWDGIWLVLLVACWALFAVDYAMRWRLSGQGPRFVRTHWLDTLVLLLPLLRPLRVVRVYESMEHRRGLPRLPLYARVIAYSGITTLLMGFTGALAVYQQEKGAPASHMRTFGDAVWWACSTLSTVGYGDVVPVTAGGRIIAVAMMAGGLALLGAVTGSFSSWLLQVFAREEDDEPPGRR</sequence>
<gene>
    <name evidence="10" type="ORF">D0Z67_04535</name>
</gene>
<dbReference type="EMBL" id="CP032229">
    <property type="protein sequence ID" value="QBJ89647.1"/>
    <property type="molecule type" value="Genomic_DNA"/>
</dbReference>